<protein>
    <submittedName>
        <fullName evidence="2">Uncharacterized protein</fullName>
    </submittedName>
</protein>
<proteinExistence type="predicted"/>
<sequence length="119" mass="12111">MLPFASSWAYGTASHHIEQTGYGKPGRSRQVPKQEQAGLSLFGCSGRGANSLSRQPAGSAAGVRVVLYALTLFKYDSVAAAASDVASVTGKLNATPPCSSDSNHVGAQRSAALSPTAAT</sequence>
<evidence type="ECO:0000256" key="1">
    <source>
        <dbReference type="SAM" id="MobiDB-lite"/>
    </source>
</evidence>
<comment type="caution">
    <text evidence="2">The sequence shown here is derived from an EMBL/GenBank/DDBJ whole genome shotgun (WGS) entry which is preliminary data.</text>
</comment>
<organism evidence="2 3">
    <name type="scientific">Thalassiosira oceanica</name>
    <name type="common">Marine diatom</name>
    <dbReference type="NCBI Taxonomy" id="159749"/>
    <lineage>
        <taxon>Eukaryota</taxon>
        <taxon>Sar</taxon>
        <taxon>Stramenopiles</taxon>
        <taxon>Ochrophyta</taxon>
        <taxon>Bacillariophyta</taxon>
        <taxon>Coscinodiscophyceae</taxon>
        <taxon>Thalassiosirophycidae</taxon>
        <taxon>Thalassiosirales</taxon>
        <taxon>Thalassiosiraceae</taxon>
        <taxon>Thalassiosira</taxon>
    </lineage>
</organism>
<keyword evidence="3" id="KW-1185">Reference proteome</keyword>
<accession>K0SYI2</accession>
<dbReference type="AlphaFoldDB" id="K0SYI2"/>
<evidence type="ECO:0000313" key="3">
    <source>
        <dbReference type="Proteomes" id="UP000266841"/>
    </source>
</evidence>
<feature type="region of interest" description="Disordered" evidence="1">
    <location>
        <begin position="90"/>
        <end position="119"/>
    </location>
</feature>
<evidence type="ECO:0000313" key="2">
    <source>
        <dbReference type="EMBL" id="EJK71488.1"/>
    </source>
</evidence>
<dbReference type="Proteomes" id="UP000266841">
    <property type="component" value="Unassembled WGS sequence"/>
</dbReference>
<dbReference type="EMBL" id="AGNL01007170">
    <property type="protein sequence ID" value="EJK71488.1"/>
    <property type="molecule type" value="Genomic_DNA"/>
</dbReference>
<reference evidence="2 3" key="1">
    <citation type="journal article" date="2012" name="Genome Biol.">
        <title>Genome and low-iron response of an oceanic diatom adapted to chronic iron limitation.</title>
        <authorList>
            <person name="Lommer M."/>
            <person name="Specht M."/>
            <person name="Roy A.S."/>
            <person name="Kraemer L."/>
            <person name="Andreson R."/>
            <person name="Gutowska M.A."/>
            <person name="Wolf J."/>
            <person name="Bergner S.V."/>
            <person name="Schilhabel M.B."/>
            <person name="Klostermeier U.C."/>
            <person name="Beiko R.G."/>
            <person name="Rosenstiel P."/>
            <person name="Hippler M."/>
            <person name="Laroche J."/>
        </authorList>
    </citation>
    <scope>NUCLEOTIDE SEQUENCE [LARGE SCALE GENOMIC DNA]</scope>
    <source>
        <strain evidence="2 3">CCMP1005</strain>
    </source>
</reference>
<name>K0SYI2_THAOC</name>
<gene>
    <name evidence="2" type="ORF">THAOC_07064</name>
</gene>